<keyword evidence="3" id="KW-1003">Cell membrane</keyword>
<feature type="transmembrane region" description="Helical" evidence="7">
    <location>
        <begin position="45"/>
        <end position="65"/>
    </location>
</feature>
<dbReference type="GO" id="GO:0015293">
    <property type="term" value="F:symporter activity"/>
    <property type="evidence" value="ECO:0007669"/>
    <property type="project" value="UniProtKB-KW"/>
</dbReference>
<dbReference type="AlphaFoldDB" id="A0A3B0QSW8"/>
<gene>
    <name evidence="8" type="ORF">MNBD_BACTEROID02-1876</name>
</gene>
<protein>
    <submittedName>
        <fullName evidence="8">Sodium/glutamate symporter</fullName>
    </submittedName>
</protein>
<dbReference type="Pfam" id="PF00375">
    <property type="entry name" value="SDF"/>
    <property type="match status" value="1"/>
</dbReference>
<dbReference type="SUPFAM" id="SSF118215">
    <property type="entry name" value="Proton glutamate symport protein"/>
    <property type="match status" value="1"/>
</dbReference>
<dbReference type="PANTHER" id="PTHR42865:SF7">
    <property type="entry name" value="PROTON_GLUTAMATE-ASPARTATE SYMPORTER"/>
    <property type="match status" value="1"/>
</dbReference>
<feature type="transmembrane region" description="Helical" evidence="7">
    <location>
        <begin position="7"/>
        <end position="25"/>
    </location>
</feature>
<evidence type="ECO:0000256" key="7">
    <source>
        <dbReference type="SAM" id="Phobius"/>
    </source>
</evidence>
<comment type="subcellular location">
    <subcellularLocation>
        <location evidence="1">Cell membrane</location>
        <topology evidence="1">Multi-pass membrane protein</topology>
    </subcellularLocation>
</comment>
<keyword evidence="5 7" id="KW-1133">Transmembrane helix</keyword>
<reference evidence="8" key="1">
    <citation type="submission" date="2018-06" db="EMBL/GenBank/DDBJ databases">
        <authorList>
            <person name="Zhirakovskaya E."/>
        </authorList>
    </citation>
    <scope>NUCLEOTIDE SEQUENCE</scope>
</reference>
<evidence type="ECO:0000256" key="6">
    <source>
        <dbReference type="ARBA" id="ARBA00023136"/>
    </source>
</evidence>
<organism evidence="8">
    <name type="scientific">hydrothermal vent metagenome</name>
    <dbReference type="NCBI Taxonomy" id="652676"/>
    <lineage>
        <taxon>unclassified sequences</taxon>
        <taxon>metagenomes</taxon>
        <taxon>ecological metagenomes</taxon>
    </lineage>
</organism>
<dbReference type="GO" id="GO:0005886">
    <property type="term" value="C:plasma membrane"/>
    <property type="evidence" value="ECO:0007669"/>
    <property type="project" value="UniProtKB-SubCell"/>
</dbReference>
<dbReference type="InterPro" id="IPR001991">
    <property type="entry name" value="Na-dicarboxylate_symporter"/>
</dbReference>
<dbReference type="InterPro" id="IPR036458">
    <property type="entry name" value="Na:dicarbo_symporter_sf"/>
</dbReference>
<dbReference type="PRINTS" id="PR00173">
    <property type="entry name" value="EDTRNSPORT"/>
</dbReference>
<keyword evidence="6 7" id="KW-0472">Membrane</keyword>
<evidence type="ECO:0000256" key="4">
    <source>
        <dbReference type="ARBA" id="ARBA00022692"/>
    </source>
</evidence>
<evidence type="ECO:0000256" key="1">
    <source>
        <dbReference type="ARBA" id="ARBA00004651"/>
    </source>
</evidence>
<evidence type="ECO:0000256" key="5">
    <source>
        <dbReference type="ARBA" id="ARBA00022989"/>
    </source>
</evidence>
<dbReference type="Gene3D" id="1.10.3860.10">
    <property type="entry name" value="Sodium:dicarboxylate symporter"/>
    <property type="match status" value="1"/>
</dbReference>
<proteinExistence type="predicted"/>
<evidence type="ECO:0000256" key="3">
    <source>
        <dbReference type="ARBA" id="ARBA00022475"/>
    </source>
</evidence>
<name>A0A3B0QSW8_9ZZZZ</name>
<keyword evidence="2" id="KW-0813">Transport</keyword>
<sequence>MRKLELHWKILIGMVFGLIFGFIMLQIDGGKEFSSDWIKPWGTIFVKLLKLIAIPLILASLIKGISDLKDISKFKTIGIR</sequence>
<keyword evidence="4 7" id="KW-0812">Transmembrane</keyword>
<dbReference type="EMBL" id="UOEB01000082">
    <property type="protein sequence ID" value="VAV83461.1"/>
    <property type="molecule type" value="Genomic_DNA"/>
</dbReference>
<feature type="non-terminal residue" evidence="8">
    <location>
        <position position="80"/>
    </location>
</feature>
<accession>A0A3B0QSW8</accession>
<dbReference type="PANTHER" id="PTHR42865">
    <property type="entry name" value="PROTON/GLUTAMATE-ASPARTATE SYMPORTER"/>
    <property type="match status" value="1"/>
</dbReference>
<evidence type="ECO:0000313" key="8">
    <source>
        <dbReference type="EMBL" id="VAV83461.1"/>
    </source>
</evidence>
<evidence type="ECO:0000256" key="2">
    <source>
        <dbReference type="ARBA" id="ARBA00022448"/>
    </source>
</evidence>